<dbReference type="Proteomes" id="UP001472866">
    <property type="component" value="Chromosome 12"/>
</dbReference>
<dbReference type="InterPro" id="IPR002314">
    <property type="entry name" value="aa-tRNA-synt_IIb"/>
</dbReference>
<evidence type="ECO:0000256" key="3">
    <source>
        <dbReference type="ARBA" id="ARBA00022741"/>
    </source>
</evidence>
<organism evidence="10 11">
    <name type="scientific">Chloropicon roscoffensis</name>
    <dbReference type="NCBI Taxonomy" id="1461544"/>
    <lineage>
        <taxon>Eukaryota</taxon>
        <taxon>Viridiplantae</taxon>
        <taxon>Chlorophyta</taxon>
        <taxon>Chloropicophyceae</taxon>
        <taxon>Chloropicales</taxon>
        <taxon>Chloropicaceae</taxon>
        <taxon>Chloropicon</taxon>
    </lineage>
</organism>
<dbReference type="Gene3D" id="3.30.930.10">
    <property type="entry name" value="Bira Bifunctional Protein, Domain 2"/>
    <property type="match status" value="1"/>
</dbReference>
<dbReference type="PROSITE" id="PS50862">
    <property type="entry name" value="AA_TRNA_LIGASE_II"/>
    <property type="match status" value="1"/>
</dbReference>
<dbReference type="InterPro" id="IPR006195">
    <property type="entry name" value="aa-tRNA-synth_II"/>
</dbReference>
<dbReference type="GO" id="GO:0005737">
    <property type="term" value="C:cytoplasm"/>
    <property type="evidence" value="ECO:0007669"/>
    <property type="project" value="InterPro"/>
</dbReference>
<keyword evidence="5" id="KW-0030">Aminoacyl-tRNA synthetase</keyword>
<keyword evidence="2 10" id="KW-0436">Ligase</keyword>
<gene>
    <name evidence="10" type="ORF">HKI87_12g69850</name>
</gene>
<dbReference type="InterPro" id="IPR004499">
    <property type="entry name" value="Pro-tRNA-ligase_IIa_arc-type"/>
</dbReference>
<keyword evidence="3" id="KW-0547">Nucleotide-binding</keyword>
<evidence type="ECO:0000313" key="10">
    <source>
        <dbReference type="EMBL" id="WZN65427.1"/>
    </source>
</evidence>
<dbReference type="InterPro" id="IPR036621">
    <property type="entry name" value="Anticodon-bd_dom_sf"/>
</dbReference>
<dbReference type="PRINTS" id="PR01046">
    <property type="entry name" value="TRNASYNTHPRO"/>
</dbReference>
<evidence type="ECO:0000259" key="9">
    <source>
        <dbReference type="PROSITE" id="PS50862"/>
    </source>
</evidence>
<dbReference type="NCBIfam" id="TIGR00408">
    <property type="entry name" value="proS_fam_I"/>
    <property type="match status" value="1"/>
</dbReference>
<dbReference type="GO" id="GO:0004827">
    <property type="term" value="F:proline-tRNA ligase activity"/>
    <property type="evidence" value="ECO:0007669"/>
    <property type="project" value="UniProtKB-EC"/>
</dbReference>
<keyword evidence="11" id="KW-1185">Reference proteome</keyword>
<evidence type="ECO:0000256" key="1">
    <source>
        <dbReference type="ARBA" id="ARBA00012831"/>
    </source>
</evidence>
<dbReference type="GO" id="GO:0006433">
    <property type="term" value="P:prolyl-tRNA aminoacylation"/>
    <property type="evidence" value="ECO:0007669"/>
    <property type="project" value="InterPro"/>
</dbReference>
<dbReference type="InterPro" id="IPR045864">
    <property type="entry name" value="aa-tRNA-synth_II/BPL/LPL"/>
</dbReference>
<dbReference type="HAMAP" id="MF_01571">
    <property type="entry name" value="Pro_tRNA_synth_type3"/>
    <property type="match status" value="1"/>
</dbReference>
<dbReference type="InterPro" id="IPR004154">
    <property type="entry name" value="Anticodon-bd"/>
</dbReference>
<dbReference type="SUPFAM" id="SSF64586">
    <property type="entry name" value="C-terminal domain of ProRS"/>
    <property type="match status" value="1"/>
</dbReference>
<comment type="catalytic activity">
    <reaction evidence="7">
        <text>tRNA(Pro) + L-proline + ATP = L-prolyl-tRNA(Pro) + AMP + diphosphate</text>
        <dbReference type="Rhea" id="RHEA:14305"/>
        <dbReference type="Rhea" id="RHEA-COMP:9700"/>
        <dbReference type="Rhea" id="RHEA-COMP:9702"/>
        <dbReference type="ChEBI" id="CHEBI:30616"/>
        <dbReference type="ChEBI" id="CHEBI:33019"/>
        <dbReference type="ChEBI" id="CHEBI:60039"/>
        <dbReference type="ChEBI" id="CHEBI:78442"/>
        <dbReference type="ChEBI" id="CHEBI:78532"/>
        <dbReference type="ChEBI" id="CHEBI:456215"/>
        <dbReference type="EC" id="6.1.1.15"/>
    </reaction>
</comment>
<evidence type="ECO:0000256" key="2">
    <source>
        <dbReference type="ARBA" id="ARBA00022598"/>
    </source>
</evidence>
<evidence type="ECO:0000256" key="7">
    <source>
        <dbReference type="ARBA" id="ARBA00047671"/>
    </source>
</evidence>
<feature type="region of interest" description="Disordered" evidence="8">
    <location>
        <begin position="50"/>
        <end position="96"/>
    </location>
</feature>
<evidence type="ECO:0000256" key="5">
    <source>
        <dbReference type="ARBA" id="ARBA00023146"/>
    </source>
</evidence>
<dbReference type="GO" id="GO:0005524">
    <property type="term" value="F:ATP binding"/>
    <property type="evidence" value="ECO:0007669"/>
    <property type="project" value="UniProtKB-KW"/>
</dbReference>
<dbReference type="FunFam" id="3.30.930.10:FF:000023">
    <property type="entry name" value="Proline--tRNA ligase"/>
    <property type="match status" value="1"/>
</dbReference>
<accession>A0AAX4PGV7</accession>
<evidence type="ECO:0000256" key="8">
    <source>
        <dbReference type="SAM" id="MobiDB-lite"/>
    </source>
</evidence>
<evidence type="ECO:0000256" key="6">
    <source>
        <dbReference type="ARBA" id="ARBA00029731"/>
    </source>
</evidence>
<evidence type="ECO:0000256" key="4">
    <source>
        <dbReference type="ARBA" id="ARBA00022840"/>
    </source>
</evidence>
<protein>
    <recommendedName>
        <fullName evidence="1">proline--tRNA ligase</fullName>
        <ecNumber evidence="1">6.1.1.15</ecNumber>
    </recommendedName>
    <alternativeName>
        <fullName evidence="6">Prolyl-tRNA synthetase</fullName>
    </alternativeName>
</protein>
<dbReference type="InterPro" id="IPR033721">
    <property type="entry name" value="ProRS_core_arch_euk"/>
</dbReference>
<dbReference type="Gene3D" id="3.40.50.800">
    <property type="entry name" value="Anticodon-binding domain"/>
    <property type="match status" value="1"/>
</dbReference>
<dbReference type="Gene3D" id="3.30.110.30">
    <property type="entry name" value="C-terminal domain of ProRS"/>
    <property type="match status" value="1"/>
</dbReference>
<evidence type="ECO:0000313" key="11">
    <source>
        <dbReference type="Proteomes" id="UP001472866"/>
    </source>
</evidence>
<feature type="domain" description="Aminoacyl-transfer RNA synthetases class-II family profile" evidence="9">
    <location>
        <begin position="122"/>
        <end position="370"/>
    </location>
</feature>
<dbReference type="SMART" id="SM00946">
    <property type="entry name" value="ProRS-C_1"/>
    <property type="match status" value="1"/>
</dbReference>
<name>A0AAX4PGV7_9CHLO</name>
<dbReference type="InterPro" id="IPR016061">
    <property type="entry name" value="Pro-tRNA_ligase_II_C"/>
</dbReference>
<dbReference type="EMBL" id="CP151512">
    <property type="protein sequence ID" value="WZN65427.1"/>
    <property type="molecule type" value="Genomic_DNA"/>
</dbReference>
<dbReference type="PANTHER" id="PTHR43382:SF3">
    <property type="entry name" value="PROLINE--TRNA LIGASE, CHLOROPLASTIC_MITOCHONDRIAL"/>
    <property type="match status" value="1"/>
</dbReference>
<dbReference type="SUPFAM" id="SSF55681">
    <property type="entry name" value="Class II aaRS and biotin synthetases"/>
    <property type="match status" value="1"/>
</dbReference>
<dbReference type="InterPro" id="IPR002316">
    <property type="entry name" value="Pro-tRNA-ligase_IIa"/>
</dbReference>
<dbReference type="Pfam" id="PF00587">
    <property type="entry name" value="tRNA-synt_2b"/>
    <property type="match status" value="1"/>
</dbReference>
<dbReference type="Pfam" id="PF03129">
    <property type="entry name" value="HGTP_anticodon"/>
    <property type="match status" value="1"/>
</dbReference>
<dbReference type="Pfam" id="PF09180">
    <property type="entry name" value="ProRS-C_1"/>
    <property type="match status" value="1"/>
</dbReference>
<dbReference type="CDD" id="cd00778">
    <property type="entry name" value="ProRS_core_arch_euk"/>
    <property type="match status" value="1"/>
</dbReference>
<dbReference type="CDD" id="cd00862">
    <property type="entry name" value="ProRS_anticodon_zinc"/>
    <property type="match status" value="1"/>
</dbReference>
<dbReference type="InterPro" id="IPR017449">
    <property type="entry name" value="Pro-tRNA_synth_II"/>
</dbReference>
<reference evidence="10 11" key="1">
    <citation type="submission" date="2024-03" db="EMBL/GenBank/DDBJ databases">
        <title>Complete genome sequence of the green alga Chloropicon roscoffensis RCC1871.</title>
        <authorList>
            <person name="Lemieux C."/>
            <person name="Pombert J.-F."/>
            <person name="Otis C."/>
            <person name="Turmel M."/>
        </authorList>
    </citation>
    <scope>NUCLEOTIDE SEQUENCE [LARGE SCALE GENOMIC DNA]</scope>
    <source>
        <strain evidence="10 11">RCC1871</strain>
    </source>
</reference>
<keyword evidence="4" id="KW-0067">ATP-binding</keyword>
<dbReference type="AlphaFoldDB" id="A0AAX4PGV7"/>
<dbReference type="PANTHER" id="PTHR43382">
    <property type="entry name" value="PROLYL-TRNA SYNTHETASE"/>
    <property type="match status" value="1"/>
</dbReference>
<dbReference type="FunFam" id="3.30.110.30:FF:000004">
    <property type="entry name" value="Proline--tRNA ligase, chloroplastic/mitochondrial"/>
    <property type="match status" value="1"/>
</dbReference>
<dbReference type="GO" id="GO:0017101">
    <property type="term" value="C:aminoacyl-tRNA synthetase multienzyme complex"/>
    <property type="evidence" value="ECO:0007669"/>
    <property type="project" value="TreeGrafter"/>
</dbReference>
<proteinExistence type="inferred from homology"/>
<dbReference type="EC" id="6.1.1.15" evidence="1"/>
<sequence length="571" mass="63768">MRPFCAARARLSCRRRQGPLATTVAAVPRGHHHHLGVFGGHAASASLIPRRRQPGNVSVPFRCGASKIDEPQNKNKKKQQQQNKKGGGKANEEAVTPRSEDFGKWYLDVLKFAELADYGPVRGTMVIRPYGYAIWEQVQSWLDTEFKRTGHKNCYFPQLIPYSFIEKESSHVEGFSPELALVTQGGGKELEEPLVMRPTSETIVNHMFSQWVKSYRDLPLLVNQWANVTRWEMRTRPFVRTLEFLWQEGHTAHATAEEAEAETVQMVRMYEEFAVKMAAMPVVTGRKSRIESFAGADCTYTIEAMMGDKRALQAGTSHNLGQNFAKAFDIRYLDQDGELKHVYQTSWGVSTRMVGGVIMGHGDDKGLRLPPNLAPHQVVILPIGKKDTVDAVNACANEVYEALHSRGVRCVVDDSTGKSPGWKFNYWEMKGVPLRIEIGARDLETKSCVLARRDRPGKEGKTFGVAVEAESLAALVKETLRDIQDGMLADATRFRDDNIVDVTSYEELKSAVEEGKWARGRWAGSDAQEEQVKDETGATLRCFPFDQPGGSGACFMTGKEAKEVAIFAKSY</sequence>
<dbReference type="SUPFAM" id="SSF52954">
    <property type="entry name" value="Class II aaRS ABD-related"/>
    <property type="match status" value="1"/>
</dbReference>